<dbReference type="Proteomes" id="UP000184048">
    <property type="component" value="Unassembled WGS sequence"/>
</dbReference>
<reference evidence="1 2" key="1">
    <citation type="submission" date="2016-11" db="EMBL/GenBank/DDBJ databases">
        <authorList>
            <person name="Jaros S."/>
            <person name="Januszkiewicz K."/>
            <person name="Wedrychowicz H."/>
        </authorList>
    </citation>
    <scope>NUCLEOTIDE SEQUENCE [LARGE SCALE GENOMIC DNA]</scope>
    <source>
        <strain evidence="1 2">DSM 18119</strain>
    </source>
</reference>
<dbReference type="AlphaFoldDB" id="A0A1M4XXR2"/>
<organism evidence="1 2">
    <name type="scientific">Flavisolibacter ginsengisoli DSM 18119</name>
    <dbReference type="NCBI Taxonomy" id="1121884"/>
    <lineage>
        <taxon>Bacteria</taxon>
        <taxon>Pseudomonadati</taxon>
        <taxon>Bacteroidota</taxon>
        <taxon>Chitinophagia</taxon>
        <taxon>Chitinophagales</taxon>
        <taxon>Chitinophagaceae</taxon>
        <taxon>Flavisolibacter</taxon>
    </lineage>
</organism>
<keyword evidence="2" id="KW-1185">Reference proteome</keyword>
<dbReference type="EMBL" id="FQUU01000005">
    <property type="protein sequence ID" value="SHE98347.1"/>
    <property type="molecule type" value="Genomic_DNA"/>
</dbReference>
<sequence length="88" mass="10958">MVEQKDRSRGKKHEVWKPGFDVKECRTEKFLLQKLNYIYDNPVKEKWMLAKDNEAYDHSSCLFYFKKKHRFCEVTHYEEVLDWENMYQ</sequence>
<name>A0A1M4XXR2_9BACT</name>
<proteinExistence type="predicted"/>
<dbReference type="GO" id="GO:0003677">
    <property type="term" value="F:DNA binding"/>
    <property type="evidence" value="ECO:0007669"/>
    <property type="project" value="InterPro"/>
</dbReference>
<accession>A0A1M4XXR2</accession>
<dbReference type="GO" id="GO:0004803">
    <property type="term" value="F:transposase activity"/>
    <property type="evidence" value="ECO:0007669"/>
    <property type="project" value="InterPro"/>
</dbReference>
<dbReference type="STRING" id="1121884.SAMN02745131_01525"/>
<dbReference type="GO" id="GO:0006313">
    <property type="term" value="P:DNA transposition"/>
    <property type="evidence" value="ECO:0007669"/>
    <property type="project" value="InterPro"/>
</dbReference>
<evidence type="ECO:0000313" key="1">
    <source>
        <dbReference type="EMBL" id="SHE98347.1"/>
    </source>
</evidence>
<gene>
    <name evidence="1" type="ORF">SAMN02745131_01525</name>
</gene>
<dbReference type="Gene3D" id="3.30.70.1290">
    <property type="entry name" value="Transposase IS200-like"/>
    <property type="match status" value="1"/>
</dbReference>
<evidence type="ECO:0008006" key="3">
    <source>
        <dbReference type="Google" id="ProtNLM"/>
    </source>
</evidence>
<protein>
    <recommendedName>
        <fullName evidence="3">Transposase</fullName>
    </recommendedName>
</protein>
<dbReference type="InterPro" id="IPR036515">
    <property type="entry name" value="Transposase_17_sf"/>
</dbReference>
<evidence type="ECO:0000313" key="2">
    <source>
        <dbReference type="Proteomes" id="UP000184048"/>
    </source>
</evidence>